<dbReference type="InterPro" id="IPR051913">
    <property type="entry name" value="GH2_Domain-Containing"/>
</dbReference>
<dbReference type="PANTHER" id="PTHR42732">
    <property type="entry name" value="BETA-GALACTOSIDASE"/>
    <property type="match status" value="1"/>
</dbReference>
<reference evidence="6 7" key="1">
    <citation type="submission" date="2019-06" db="EMBL/GenBank/DDBJ databases">
        <title>Mycoplasma nasistruthionis sp. nov. str Ms03.</title>
        <authorList>
            <person name="Botes A."/>
        </authorList>
    </citation>
    <scope>NUCLEOTIDE SEQUENCE [LARGE SCALE GENOMIC DNA]</scope>
    <source>
        <strain evidence="6 7">Ms03</strain>
    </source>
</reference>
<keyword evidence="3" id="KW-0326">Glycosidase</keyword>
<feature type="domain" description="DUF4982" evidence="4">
    <location>
        <begin position="6"/>
        <end position="36"/>
    </location>
</feature>
<evidence type="ECO:0000313" key="7">
    <source>
        <dbReference type="Proteomes" id="UP000315201"/>
    </source>
</evidence>
<evidence type="ECO:0000259" key="5">
    <source>
        <dbReference type="Pfam" id="PF18565"/>
    </source>
</evidence>
<accession>A0A4Y6I7F8</accession>
<proteinExistence type="inferred from homology"/>
<dbReference type="PANTHER" id="PTHR42732:SF1">
    <property type="entry name" value="BETA-MANNOSIDASE"/>
    <property type="match status" value="1"/>
</dbReference>
<dbReference type="EMBL" id="CP041147">
    <property type="protein sequence ID" value="QDF65260.1"/>
    <property type="molecule type" value="Genomic_DNA"/>
</dbReference>
<protein>
    <submittedName>
        <fullName evidence="6">DUF4982 domain-containing protein</fullName>
    </submittedName>
</protein>
<dbReference type="Pfam" id="PF18565">
    <property type="entry name" value="Glyco_hydro2_C5"/>
    <property type="match status" value="1"/>
</dbReference>
<comment type="similarity">
    <text evidence="1">Belongs to the glycosyl hydrolase 2 family.</text>
</comment>
<sequence>MSRRCNSKELYLKWQVKYKPGTLKAVAKDKSGNIIATDIIKSAKTPVKVKLIPEKTVIKADGKSLSYIQVITQDVDGVEYPWSNNLIHFDIKGAGRIVGVDNGDANSR</sequence>
<evidence type="ECO:0000313" key="6">
    <source>
        <dbReference type="EMBL" id="QDF65260.1"/>
    </source>
</evidence>
<dbReference type="InterPro" id="IPR032311">
    <property type="entry name" value="DUF4982"/>
</dbReference>
<keyword evidence="7" id="KW-1185">Reference proteome</keyword>
<evidence type="ECO:0000256" key="2">
    <source>
        <dbReference type="ARBA" id="ARBA00022801"/>
    </source>
</evidence>
<dbReference type="InterPro" id="IPR040605">
    <property type="entry name" value="Glyco_hydro2_dom5"/>
</dbReference>
<keyword evidence="2" id="KW-0378">Hydrolase</keyword>
<evidence type="ECO:0000256" key="1">
    <source>
        <dbReference type="ARBA" id="ARBA00007401"/>
    </source>
</evidence>
<feature type="domain" description="Glycoside hydrolase family 2" evidence="5">
    <location>
        <begin position="50"/>
        <end position="107"/>
    </location>
</feature>
<dbReference type="GO" id="GO:0016798">
    <property type="term" value="F:hydrolase activity, acting on glycosyl bonds"/>
    <property type="evidence" value="ECO:0007669"/>
    <property type="project" value="UniProtKB-KW"/>
</dbReference>
<name>A0A4Y6I7F8_9MOLU</name>
<gene>
    <name evidence="6" type="ORF">FIV53_00135</name>
</gene>
<dbReference type="Proteomes" id="UP000315201">
    <property type="component" value="Chromosome"/>
</dbReference>
<dbReference type="InterPro" id="IPR013783">
    <property type="entry name" value="Ig-like_fold"/>
</dbReference>
<evidence type="ECO:0000259" key="4">
    <source>
        <dbReference type="Pfam" id="PF16355"/>
    </source>
</evidence>
<dbReference type="AlphaFoldDB" id="A0A4Y6I7F8"/>
<evidence type="ECO:0000256" key="3">
    <source>
        <dbReference type="ARBA" id="ARBA00023295"/>
    </source>
</evidence>
<dbReference type="Gene3D" id="2.60.40.10">
    <property type="entry name" value="Immunoglobulins"/>
    <property type="match status" value="2"/>
</dbReference>
<organism evidence="6 7">
    <name type="scientific">Mycoplasma nasistruthionis</name>
    <dbReference type="NCBI Taxonomy" id="353852"/>
    <lineage>
        <taxon>Bacteria</taxon>
        <taxon>Bacillati</taxon>
        <taxon>Mycoplasmatota</taxon>
        <taxon>Mollicutes</taxon>
        <taxon>Mycoplasmataceae</taxon>
        <taxon>Mycoplasma</taxon>
    </lineage>
</organism>
<dbReference type="Pfam" id="PF16355">
    <property type="entry name" value="DUF4982"/>
    <property type="match status" value="1"/>
</dbReference>